<keyword evidence="2" id="KW-0812">Transmembrane</keyword>
<keyword evidence="3" id="KW-0732">Signal</keyword>
<evidence type="ECO:0000259" key="4">
    <source>
        <dbReference type="PROSITE" id="PS51762"/>
    </source>
</evidence>
<dbReference type="PANTHER" id="PTHR10963:SF24">
    <property type="entry name" value="GLYCOSIDASE C21B10.07-RELATED"/>
    <property type="match status" value="1"/>
</dbReference>
<feature type="transmembrane region" description="Helical" evidence="2">
    <location>
        <begin position="623"/>
        <end position="646"/>
    </location>
</feature>
<feature type="chain" id="PRO_5046026752" evidence="3">
    <location>
        <begin position="23"/>
        <end position="647"/>
    </location>
</feature>
<dbReference type="InterPro" id="IPR000757">
    <property type="entry name" value="Beta-glucanase-like"/>
</dbReference>
<protein>
    <submittedName>
        <fullName evidence="5">Concanavalin A-like lectin/glucanase domain-containing protein</fullName>
    </submittedName>
</protein>
<feature type="signal peptide" evidence="3">
    <location>
        <begin position="1"/>
        <end position="22"/>
    </location>
</feature>
<dbReference type="InterPro" id="IPR050546">
    <property type="entry name" value="Glycosyl_Hydrlase_16"/>
</dbReference>
<evidence type="ECO:0000256" key="3">
    <source>
        <dbReference type="SAM" id="SignalP"/>
    </source>
</evidence>
<evidence type="ECO:0000313" key="6">
    <source>
        <dbReference type="Proteomes" id="UP001360953"/>
    </source>
</evidence>
<keyword evidence="2" id="KW-0472">Membrane</keyword>
<dbReference type="PROSITE" id="PS51762">
    <property type="entry name" value="GH16_2"/>
    <property type="match status" value="1"/>
</dbReference>
<proteinExistence type="predicted"/>
<dbReference type="PANTHER" id="PTHR10963">
    <property type="entry name" value="GLYCOSYL HYDROLASE-RELATED"/>
    <property type="match status" value="1"/>
</dbReference>
<evidence type="ECO:0000256" key="1">
    <source>
        <dbReference type="SAM" id="MobiDB-lite"/>
    </source>
</evidence>
<dbReference type="SUPFAM" id="SSF49899">
    <property type="entry name" value="Concanavalin A-like lectins/glucanases"/>
    <property type="match status" value="1"/>
</dbReference>
<dbReference type="InterPro" id="IPR013320">
    <property type="entry name" value="ConA-like_dom_sf"/>
</dbReference>
<gene>
    <name evidence="5" type="ORF">J3D65DRAFT_641241</name>
</gene>
<dbReference type="RefSeq" id="XP_066650165.1">
    <property type="nucleotide sequence ID" value="XM_066801871.1"/>
</dbReference>
<keyword evidence="2" id="KW-1133">Transmembrane helix</keyword>
<feature type="region of interest" description="Disordered" evidence="1">
    <location>
        <begin position="384"/>
        <end position="405"/>
    </location>
</feature>
<accession>A0ABR1L3J2</accession>
<keyword evidence="6" id="KW-1185">Reference proteome</keyword>
<feature type="compositionally biased region" description="Low complexity" evidence="1">
    <location>
        <begin position="581"/>
        <end position="591"/>
    </location>
</feature>
<feature type="region of interest" description="Disordered" evidence="1">
    <location>
        <begin position="581"/>
        <end position="606"/>
    </location>
</feature>
<evidence type="ECO:0000313" key="5">
    <source>
        <dbReference type="EMBL" id="KAK7529799.1"/>
    </source>
</evidence>
<dbReference type="Gene3D" id="2.60.120.200">
    <property type="match status" value="1"/>
</dbReference>
<feature type="domain" description="GH16" evidence="4">
    <location>
        <begin position="18"/>
        <end position="332"/>
    </location>
</feature>
<comment type="caution">
    <text evidence="5">The sequence shown here is derived from an EMBL/GenBank/DDBJ whole genome shotgun (WGS) entry which is preliminary data.</text>
</comment>
<organism evidence="5 6">
    <name type="scientific">Phyllosticta citribraziliensis</name>
    <dbReference type="NCBI Taxonomy" id="989973"/>
    <lineage>
        <taxon>Eukaryota</taxon>
        <taxon>Fungi</taxon>
        <taxon>Dikarya</taxon>
        <taxon>Ascomycota</taxon>
        <taxon>Pezizomycotina</taxon>
        <taxon>Dothideomycetes</taxon>
        <taxon>Dothideomycetes incertae sedis</taxon>
        <taxon>Botryosphaeriales</taxon>
        <taxon>Phyllostictaceae</taxon>
        <taxon>Phyllosticta</taxon>
    </lineage>
</organism>
<dbReference type="Proteomes" id="UP001360953">
    <property type="component" value="Unassembled WGS sequence"/>
</dbReference>
<name>A0ABR1L3J2_9PEZI</name>
<sequence>MARFHLHLATLAAAILAPTGSAAPTSSSTLSYWLLHDYVPETFFNNFTFFSGPADPTHGTVNYLSSHKEAVNKQLIGTGTADDGTTTVKIAVDAKTKLQGNAGRNSIRITSKNKYNKGLFVFDVIHMPPSVCGLWPALWLLGEPEAEWPKNGEVDIIEGVNQQSGNLMTLHTKSDCKIGNSVSSTSTNPDAITYTGKRTTVNCNAYAGNGCQIAAPKGSSAADSTEQAANSYSSGATYGTALNAQGGAIVAVEWTTGGFKIWSWPRNSAPSSVKSTTASNPSNVTPSSDFGTPIAHFGGQGCAWNDNFKDLAFVINTDFCGDWAGNVDWNGGTCTKKTGYKTCSNYVRDHPEAFAQAYWEFGPVRYFAPSTSYGYSGSNFAGESSSDGSALESSNGIDNDDSSQLAGDVQNTTALVDDTYDALTSDTQNSTTPIPDAVPSTLLSISRLTSTPVSILASSASGSAAPSATNAPNLFAGMTETHVSSSLDVYRNASAPSSSSSRPSLIVPPFFHFNLSRPAASSYAVSSLVNVTSTPLPCAGYNATARLLGCSPRLPPYPNKALPRPSFTPFLNSSSSSNCNSSAVTSTSSTTAQGPTPPTASLMTSTTTVNPTTTLVVPAASSAAAGGMVEASLAALIAVMVFMVVFM</sequence>
<dbReference type="GeneID" id="92034777"/>
<dbReference type="Pfam" id="PF26113">
    <property type="entry name" value="GH16_XgeA"/>
    <property type="match status" value="1"/>
</dbReference>
<reference evidence="5 6" key="1">
    <citation type="submission" date="2024-04" db="EMBL/GenBank/DDBJ databases">
        <title>Phyllosticta paracitricarpa is synonymous to the EU quarantine fungus P. citricarpa based on phylogenomic analyses.</title>
        <authorList>
            <consortium name="Lawrence Berkeley National Laboratory"/>
            <person name="Van ingen-buijs V.A."/>
            <person name="Van westerhoven A.C."/>
            <person name="Haridas S."/>
            <person name="Skiadas P."/>
            <person name="Martin F."/>
            <person name="Groenewald J.Z."/>
            <person name="Crous P.W."/>
            <person name="Seidl M.F."/>
        </authorList>
    </citation>
    <scope>NUCLEOTIDE SEQUENCE [LARGE SCALE GENOMIC DNA]</scope>
    <source>
        <strain evidence="5 6">CPC 17464</strain>
    </source>
</reference>
<evidence type="ECO:0000256" key="2">
    <source>
        <dbReference type="SAM" id="Phobius"/>
    </source>
</evidence>
<feature type="compositionally biased region" description="Low complexity" evidence="1">
    <location>
        <begin position="384"/>
        <end position="394"/>
    </location>
</feature>
<dbReference type="EMBL" id="JBBPEH010000015">
    <property type="protein sequence ID" value="KAK7529799.1"/>
    <property type="molecule type" value="Genomic_DNA"/>
</dbReference>